<dbReference type="PANTHER" id="PTHR43278:SF4">
    <property type="entry name" value="NAD(P)H-DEPENDENT FMN-CONTAINING OXIDOREDUCTASE YWQN-RELATED"/>
    <property type="match status" value="1"/>
</dbReference>
<dbReference type="PANTHER" id="PTHR43278">
    <property type="entry name" value="NAD(P)H-DEPENDENT FMN-CONTAINING OXIDOREDUCTASE YWQN-RELATED"/>
    <property type="match status" value="1"/>
</dbReference>
<keyword evidence="5" id="KW-1185">Reference proteome</keyword>
<dbReference type="RefSeq" id="WP_180141719.1">
    <property type="nucleotide sequence ID" value="NZ_CAADHO010000005.1"/>
</dbReference>
<dbReference type="InterPro" id="IPR005025">
    <property type="entry name" value="FMN_Rdtase-like_dom"/>
</dbReference>
<evidence type="ECO:0000256" key="2">
    <source>
        <dbReference type="ARBA" id="ARBA00022643"/>
    </source>
</evidence>
<feature type="domain" description="NADPH-dependent FMN reductase-like" evidence="3">
    <location>
        <begin position="11"/>
        <end position="112"/>
    </location>
</feature>
<dbReference type="SUPFAM" id="SSF52218">
    <property type="entry name" value="Flavoproteins"/>
    <property type="match status" value="1"/>
</dbReference>
<dbReference type="Proteomes" id="UP000507962">
    <property type="component" value="Unassembled WGS sequence"/>
</dbReference>
<dbReference type="AlphaFoldDB" id="A0A4V6ILJ5"/>
<reference evidence="4 5" key="1">
    <citation type="submission" date="2019-03" db="EMBL/GenBank/DDBJ databases">
        <authorList>
            <person name="Nijsse B."/>
        </authorList>
    </citation>
    <scope>NUCLEOTIDE SEQUENCE [LARGE SCALE GENOMIC DNA]</scope>
    <source>
        <strain evidence="4">Desulfoluna butyratoxydans MSL71</strain>
    </source>
</reference>
<evidence type="ECO:0000259" key="3">
    <source>
        <dbReference type="Pfam" id="PF03358"/>
    </source>
</evidence>
<dbReference type="InterPro" id="IPR029039">
    <property type="entry name" value="Flavoprotein-like_sf"/>
</dbReference>
<organism evidence="4 5">
    <name type="scientific">Desulfoluna butyratoxydans</name>
    <dbReference type="NCBI Taxonomy" id="231438"/>
    <lineage>
        <taxon>Bacteria</taxon>
        <taxon>Pseudomonadati</taxon>
        <taxon>Thermodesulfobacteriota</taxon>
        <taxon>Desulfobacteria</taxon>
        <taxon>Desulfobacterales</taxon>
        <taxon>Desulfolunaceae</taxon>
        <taxon>Desulfoluna</taxon>
    </lineage>
</organism>
<dbReference type="GO" id="GO:0016491">
    <property type="term" value="F:oxidoreductase activity"/>
    <property type="evidence" value="ECO:0007669"/>
    <property type="project" value="InterPro"/>
</dbReference>
<evidence type="ECO:0000313" key="5">
    <source>
        <dbReference type="Proteomes" id="UP000507962"/>
    </source>
</evidence>
<keyword evidence="2" id="KW-0288">FMN</keyword>
<name>A0A4V6ILJ5_9BACT</name>
<evidence type="ECO:0000256" key="1">
    <source>
        <dbReference type="ARBA" id="ARBA00022630"/>
    </source>
</evidence>
<gene>
    <name evidence="4" type="ORF">MSL71_29650</name>
</gene>
<accession>A0A4V6ILJ5</accession>
<dbReference type="Gene3D" id="3.40.50.360">
    <property type="match status" value="1"/>
</dbReference>
<keyword evidence="1" id="KW-0285">Flavoprotein</keyword>
<proteinExistence type="predicted"/>
<dbReference type="EMBL" id="CAADHO010000005">
    <property type="protein sequence ID" value="VFQ45308.1"/>
    <property type="molecule type" value="Genomic_DNA"/>
</dbReference>
<protein>
    <submittedName>
        <fullName evidence="4">Nadph-dependent fmn reductase-like</fullName>
    </submittedName>
</protein>
<sequence length="203" mass="22658">MNSILQYPEKKVLAISGSPREGGNSDVLLNHFALGVRTENISCEVIQLRDFHILPCIGCEACRTDGACHSLDDDMQELYPKFRSSRGLIMVSPTHNYNITSWLKAFIDRLYCFYQFTDDRPRKFSSHLANQGRQALIAGICEQPNPAFMGVTLDAMRLPLADVGYQMKGELPVYGIFDKGKVGDDQAVLDQAIQLGRELAKAI</sequence>
<dbReference type="InterPro" id="IPR051796">
    <property type="entry name" value="ISF_SsuE-like"/>
</dbReference>
<evidence type="ECO:0000313" key="4">
    <source>
        <dbReference type="EMBL" id="VFQ45308.1"/>
    </source>
</evidence>
<dbReference type="Pfam" id="PF03358">
    <property type="entry name" value="FMN_red"/>
    <property type="match status" value="1"/>
</dbReference>